<proteinExistence type="predicted"/>
<dbReference type="Proteomes" id="UP000648984">
    <property type="component" value="Unassembled WGS sequence"/>
</dbReference>
<feature type="transmembrane region" description="Helical" evidence="2">
    <location>
        <begin position="364"/>
        <end position="386"/>
    </location>
</feature>
<comment type="caution">
    <text evidence="3">The sequence shown here is derived from an EMBL/GenBank/DDBJ whole genome shotgun (WGS) entry which is preliminary data.</text>
</comment>
<dbReference type="InterPro" id="IPR010295">
    <property type="entry name" value="DUF898"/>
</dbReference>
<accession>A0ABX1QFN7</accession>
<name>A0ABX1QFN7_9RHOO</name>
<evidence type="ECO:0000256" key="1">
    <source>
        <dbReference type="SAM" id="MobiDB-lite"/>
    </source>
</evidence>
<keyword evidence="4" id="KW-1185">Reference proteome</keyword>
<sequence length="437" mass="47299">MERFGQLFRLSAADVEKVFGHPRVVLQRNLDRAAADAYASRLAGIGMAVTVDAAHPPAAAAPSSPVLKPMSAPQPQAEKQADEPAAQVPAAAPPVADAQSAAAAMPVTPASVAPREIEFEFTGNGFEFFRIWIVNLLLSIVTAGIYSAWAKVRTQRYFYGNTRSDGASFEYLADPLKILKGRLVGFALLLIYSLANKFAPLLGAVLMLCFLAIFPWIMVRGLAFRNHNSAWRGVRFGFDGQLGEAYRVFLLWPLLGVLSLGLMFPYAVYRQQQFVIGNSRYGVEPFQFGARPSAFYRIALAVFGAAVGGFLLSMLLGKVFPPLGALAMVAAYAVIFALSNVMFTNLRYNNTRLGAHALQADYRLGSYAMLMFTNTLAIALTLGLFYPWAKVRTARYAAGHIGLVADGDLGEFAAAQREQVSALGGEIGDVFDMDLGI</sequence>
<keyword evidence="2" id="KW-0812">Transmembrane</keyword>
<evidence type="ECO:0000256" key="2">
    <source>
        <dbReference type="SAM" id="Phobius"/>
    </source>
</evidence>
<dbReference type="Pfam" id="PF05987">
    <property type="entry name" value="DUF898"/>
    <property type="match status" value="1"/>
</dbReference>
<gene>
    <name evidence="3" type="ORF">GPA25_15745</name>
</gene>
<protein>
    <submittedName>
        <fullName evidence="3">DUF898 family protein</fullName>
    </submittedName>
</protein>
<feature type="transmembrane region" description="Helical" evidence="2">
    <location>
        <begin position="245"/>
        <end position="269"/>
    </location>
</feature>
<keyword evidence="2" id="KW-0472">Membrane</keyword>
<feature type="transmembrane region" description="Helical" evidence="2">
    <location>
        <begin position="323"/>
        <end position="344"/>
    </location>
</feature>
<organism evidence="3 4">
    <name type="scientific">Aromatoleum diolicum</name>
    <dbReference type="NCBI Taxonomy" id="75796"/>
    <lineage>
        <taxon>Bacteria</taxon>
        <taxon>Pseudomonadati</taxon>
        <taxon>Pseudomonadota</taxon>
        <taxon>Betaproteobacteria</taxon>
        <taxon>Rhodocyclales</taxon>
        <taxon>Rhodocyclaceae</taxon>
        <taxon>Aromatoleum</taxon>
    </lineage>
</organism>
<feature type="region of interest" description="Disordered" evidence="1">
    <location>
        <begin position="60"/>
        <end position="90"/>
    </location>
</feature>
<feature type="transmembrane region" description="Helical" evidence="2">
    <location>
        <begin position="201"/>
        <end position="224"/>
    </location>
</feature>
<dbReference type="EMBL" id="WTVQ01000028">
    <property type="protein sequence ID" value="NMG76216.1"/>
    <property type="molecule type" value="Genomic_DNA"/>
</dbReference>
<evidence type="ECO:0000313" key="3">
    <source>
        <dbReference type="EMBL" id="NMG76216.1"/>
    </source>
</evidence>
<evidence type="ECO:0000313" key="4">
    <source>
        <dbReference type="Proteomes" id="UP000648984"/>
    </source>
</evidence>
<keyword evidence="2" id="KW-1133">Transmembrane helix</keyword>
<feature type="transmembrane region" description="Helical" evidence="2">
    <location>
        <begin position="294"/>
        <end position="316"/>
    </location>
</feature>
<feature type="transmembrane region" description="Helical" evidence="2">
    <location>
        <begin position="129"/>
        <end position="149"/>
    </location>
</feature>
<reference evidence="3 4" key="1">
    <citation type="submission" date="2019-12" db="EMBL/GenBank/DDBJ databases">
        <title>Comparative genomics gives insights into the taxonomy of the Azoarcus-Aromatoleum group and reveals separate origins of nif in the plant-associated Azoarcus and non-plant-associated Aromatoleum sub-groups.</title>
        <authorList>
            <person name="Lafos M."/>
            <person name="Maluk M."/>
            <person name="Batista M."/>
            <person name="Junghare M."/>
            <person name="Carmona M."/>
            <person name="Faoro H."/>
            <person name="Cruz L.M."/>
            <person name="Battistoni F."/>
            <person name="De Souza E."/>
            <person name="Pedrosa F."/>
            <person name="Chen W.-M."/>
            <person name="Poole P.S."/>
            <person name="Dixon R.A."/>
            <person name="James E.K."/>
        </authorList>
    </citation>
    <scope>NUCLEOTIDE SEQUENCE [LARGE SCALE GENOMIC DNA]</scope>
    <source>
        <strain evidence="3 4">22Lin</strain>
    </source>
</reference>